<evidence type="ECO:0000313" key="2">
    <source>
        <dbReference type="Proteomes" id="UP000597507"/>
    </source>
</evidence>
<name>A0A8J2ZBB8_9PROT</name>
<dbReference type="Proteomes" id="UP000597507">
    <property type="component" value="Unassembled WGS sequence"/>
</dbReference>
<keyword evidence="2" id="KW-1185">Reference proteome</keyword>
<sequence length="157" mass="16524">MADIPPAAEAVIELGEDGHPLAAPAAETAPAAAPDVVELGEDGEDGQGLPRQAARRADGSIALALRHPVVLRWRTAGTEAVREERIERLVLHRLTGADLRAVTAASEANRAVVAIARSARIPEGKFGAIFDRMDAADLDAAARVLEHFFGPGRKTGR</sequence>
<gene>
    <name evidence="1" type="ORF">GCM10010964_18700</name>
</gene>
<dbReference type="EMBL" id="BMKS01000004">
    <property type="protein sequence ID" value="GGG31017.1"/>
    <property type="molecule type" value="Genomic_DNA"/>
</dbReference>
<reference evidence="1 2" key="1">
    <citation type="journal article" date="2014" name="Int. J. Syst. Evol. Microbiol.">
        <title>Complete genome sequence of Corynebacterium casei LMG S-19264T (=DSM 44701T), isolated from a smear-ripened cheese.</title>
        <authorList>
            <consortium name="US DOE Joint Genome Institute (JGI-PGF)"/>
            <person name="Walter F."/>
            <person name="Albersmeier A."/>
            <person name="Kalinowski J."/>
            <person name="Ruckert C."/>
        </authorList>
    </citation>
    <scope>NUCLEOTIDE SEQUENCE [LARGE SCALE GENOMIC DNA]</scope>
    <source>
        <strain evidence="1 2">CGMCC 1.16330</strain>
    </source>
</reference>
<organism evidence="1 2">
    <name type="scientific">Caldovatus sediminis</name>
    <dbReference type="NCBI Taxonomy" id="2041189"/>
    <lineage>
        <taxon>Bacteria</taxon>
        <taxon>Pseudomonadati</taxon>
        <taxon>Pseudomonadota</taxon>
        <taxon>Alphaproteobacteria</taxon>
        <taxon>Acetobacterales</taxon>
        <taxon>Roseomonadaceae</taxon>
        <taxon>Caldovatus</taxon>
    </lineage>
</organism>
<dbReference type="AlphaFoldDB" id="A0A8J2ZBB8"/>
<proteinExistence type="predicted"/>
<dbReference type="RefSeq" id="WP_188899735.1">
    <property type="nucleotide sequence ID" value="NZ_BMKS01000004.1"/>
</dbReference>
<dbReference type="Pfam" id="PF10109">
    <property type="entry name" value="Phage_TAC_7"/>
    <property type="match status" value="1"/>
</dbReference>
<protein>
    <submittedName>
        <fullName evidence="1">Uncharacterized protein</fullName>
    </submittedName>
</protein>
<dbReference type="InterPro" id="IPR019289">
    <property type="entry name" value="Phage_tail_E/E"/>
</dbReference>
<evidence type="ECO:0000313" key="1">
    <source>
        <dbReference type="EMBL" id="GGG31017.1"/>
    </source>
</evidence>
<accession>A0A8J2ZBB8</accession>
<comment type="caution">
    <text evidence="1">The sequence shown here is derived from an EMBL/GenBank/DDBJ whole genome shotgun (WGS) entry which is preliminary data.</text>
</comment>